<protein>
    <submittedName>
        <fullName evidence="1">Uncharacterized protein</fullName>
    </submittedName>
</protein>
<comment type="caution">
    <text evidence="1">The sequence shown here is derived from an EMBL/GenBank/DDBJ whole genome shotgun (WGS) entry which is preliminary data.</text>
</comment>
<sequence>MFLGEEFPRQEAKFEVLWRPRSGVDVQRVHWADDAVSLGWHKDDDHEELGTTHFQIESDNELVHESGDLEAEAPLSFLEICLRRLPAKLAQTISVKEEAD</sequence>
<dbReference type="RefSeq" id="WP_338005164.1">
    <property type="nucleotide sequence ID" value="NZ_JAOPKA010000014.1"/>
</dbReference>
<name>A0AAP3E3R0_9EURY</name>
<reference evidence="1" key="1">
    <citation type="submission" date="2022-09" db="EMBL/GenBank/DDBJ databases">
        <title>Enrichment on poylsaccharides allowed isolation of novel metabolic and taxonomic groups of Haloarchaea.</title>
        <authorList>
            <person name="Sorokin D.Y."/>
            <person name="Elcheninov A.G."/>
            <person name="Khizhniak T.V."/>
            <person name="Kolganova T.V."/>
            <person name="Kublanov I.V."/>
        </authorList>
    </citation>
    <scope>NUCLEOTIDE SEQUENCE</scope>
    <source>
        <strain evidence="1">AArc-xg1-1</strain>
    </source>
</reference>
<dbReference type="EMBL" id="JAOPKA010000014">
    <property type="protein sequence ID" value="MCU4743347.1"/>
    <property type="molecule type" value="Genomic_DNA"/>
</dbReference>
<evidence type="ECO:0000313" key="1">
    <source>
        <dbReference type="EMBL" id="MCU4743347.1"/>
    </source>
</evidence>
<proteinExistence type="predicted"/>
<organism evidence="1 2">
    <name type="scientific">Natronoglomus mannanivorans</name>
    <dbReference type="NCBI Taxonomy" id="2979990"/>
    <lineage>
        <taxon>Archaea</taxon>
        <taxon>Methanobacteriati</taxon>
        <taxon>Methanobacteriota</taxon>
        <taxon>Stenosarchaea group</taxon>
        <taxon>Halobacteria</taxon>
        <taxon>Halobacteriales</taxon>
        <taxon>Natrialbaceae</taxon>
        <taxon>Natronoglomus</taxon>
    </lineage>
</organism>
<dbReference type="Proteomes" id="UP001321018">
    <property type="component" value="Unassembled WGS sequence"/>
</dbReference>
<gene>
    <name evidence="1" type="ORF">OB960_18325</name>
</gene>
<evidence type="ECO:0000313" key="2">
    <source>
        <dbReference type="Proteomes" id="UP001321018"/>
    </source>
</evidence>
<dbReference type="AlphaFoldDB" id="A0AAP3E3R0"/>
<accession>A0AAP3E3R0</accession>